<dbReference type="EMBL" id="QGKY02000190">
    <property type="protein sequence ID" value="KAF2590694.1"/>
    <property type="molecule type" value="Genomic_DNA"/>
</dbReference>
<organism evidence="1">
    <name type="scientific">Brassica cretica</name>
    <name type="common">Mustard</name>
    <dbReference type="NCBI Taxonomy" id="69181"/>
    <lineage>
        <taxon>Eukaryota</taxon>
        <taxon>Viridiplantae</taxon>
        <taxon>Streptophyta</taxon>
        <taxon>Embryophyta</taxon>
        <taxon>Tracheophyta</taxon>
        <taxon>Spermatophyta</taxon>
        <taxon>Magnoliopsida</taxon>
        <taxon>eudicotyledons</taxon>
        <taxon>Gunneridae</taxon>
        <taxon>Pentapetalae</taxon>
        <taxon>rosids</taxon>
        <taxon>malvids</taxon>
        <taxon>Brassicales</taxon>
        <taxon>Brassicaceae</taxon>
        <taxon>Brassiceae</taxon>
        <taxon>Brassica</taxon>
    </lineage>
</organism>
<name>A0A8S9K7V7_BRACR</name>
<protein>
    <submittedName>
        <fullName evidence="1">Uncharacterized protein</fullName>
    </submittedName>
</protein>
<sequence length="51" mass="5502">MLCPYDDDDAVDSSVTLCLLRELAVTALPVRSTGDFTMPSGNLDGREIRDG</sequence>
<accession>A0A8S9K7V7</accession>
<comment type="caution">
    <text evidence="1">The sequence shown here is derived from an EMBL/GenBank/DDBJ whole genome shotgun (WGS) entry which is preliminary data.</text>
</comment>
<evidence type="ECO:0000313" key="1">
    <source>
        <dbReference type="EMBL" id="KAF2590694.1"/>
    </source>
</evidence>
<reference evidence="1" key="1">
    <citation type="submission" date="2019-12" db="EMBL/GenBank/DDBJ databases">
        <title>Genome sequencing and annotation of Brassica cretica.</title>
        <authorList>
            <person name="Studholme D.J."/>
            <person name="Sarris P.F."/>
        </authorList>
    </citation>
    <scope>NUCLEOTIDE SEQUENCE</scope>
    <source>
        <strain evidence="1">PFS-102/07</strain>
        <tissue evidence="1">Leaf</tissue>
    </source>
</reference>
<dbReference type="AlphaFoldDB" id="A0A8S9K7V7"/>
<gene>
    <name evidence="1" type="ORF">F2Q70_00040604</name>
</gene>
<proteinExistence type="predicted"/>